<comment type="subunit">
    <text evidence="12">Interacts with the Sec translocase complex via SecD. Specifically interacts with transmembrane segments of nascent integral membrane proteins during membrane integration.</text>
</comment>
<evidence type="ECO:0000256" key="11">
    <source>
        <dbReference type="ARBA" id="ARBA00025034"/>
    </source>
</evidence>
<dbReference type="Proteomes" id="UP000017052">
    <property type="component" value="Unassembled WGS sequence"/>
</dbReference>
<dbReference type="CDD" id="cd20070">
    <property type="entry name" value="5TM_YidC_Alb3"/>
    <property type="match status" value="1"/>
</dbReference>
<dbReference type="GO" id="GO:0005886">
    <property type="term" value="C:plasma membrane"/>
    <property type="evidence" value="ECO:0007669"/>
    <property type="project" value="UniProtKB-SubCell"/>
</dbReference>
<dbReference type="PANTHER" id="PTHR12428:SF65">
    <property type="entry name" value="CYTOCHROME C OXIDASE ASSEMBLY PROTEIN COX18, MITOCHONDRIAL"/>
    <property type="match status" value="1"/>
</dbReference>
<feature type="compositionally biased region" description="Basic residues" evidence="17">
    <location>
        <begin position="351"/>
        <end position="367"/>
    </location>
</feature>
<keyword evidence="4" id="KW-0813">Transport</keyword>
<dbReference type="InterPro" id="IPR028055">
    <property type="entry name" value="YidC/Oxa/ALB_C"/>
</dbReference>
<dbReference type="Pfam" id="PF02096">
    <property type="entry name" value="60KD_IMP"/>
    <property type="match status" value="1"/>
</dbReference>
<dbReference type="NCBIfam" id="TIGR03592">
    <property type="entry name" value="yidC_oxa1_cterm"/>
    <property type="match status" value="1"/>
</dbReference>
<keyword evidence="9 18" id="KW-0472">Membrane</keyword>
<evidence type="ECO:0000256" key="12">
    <source>
        <dbReference type="ARBA" id="ARBA00026028"/>
    </source>
</evidence>
<evidence type="ECO:0000256" key="15">
    <source>
        <dbReference type="ARBA" id="ARBA00033342"/>
    </source>
</evidence>
<comment type="caution">
    <text evidence="20">The sequence shown here is derived from an EMBL/GenBank/DDBJ whole genome shotgun (WGS) entry which is preliminary data.</text>
</comment>
<dbReference type="NCBIfam" id="NF002350">
    <property type="entry name" value="PRK01315.1"/>
    <property type="match status" value="1"/>
</dbReference>
<evidence type="ECO:0000256" key="16">
    <source>
        <dbReference type="RuleBase" id="RU003945"/>
    </source>
</evidence>
<evidence type="ECO:0000256" key="4">
    <source>
        <dbReference type="ARBA" id="ARBA00022448"/>
    </source>
</evidence>
<comment type="similarity">
    <text evidence="2">Belongs to the OXA1/ALB3/YidC family. Type 1 subfamily.</text>
</comment>
<sequence>MHPYEVNELNLLLTMMGLGDIGSAIMQPLYWAVSGIIVAAHWLFAQFMDPDSGATWLLAIVLLTCFVRLLMMPLYAKQLNSSRAMQSVQPKLEALQKKYGADRERLGQETMKLYQEEGVNPASSCLPLLIQLPIFWALFRVLNSASRGTNVKGYWLSRDPDLVHSLSSAHILGAKLSGTFWPMTNGFGPTQLFAMVLVIAMTALMFFQQLHMLRRNMPPSSQTGPMAQQQKMMLYLFPLMYLFSGVAIPIGVLLYWLTTNIWTMVQQYVIIRNYPTPGTPAYVEWEERMRAKGRDPKKIERTRADRARKKPRTAGPTETVKTDESGRAVVNRQGTTRQTARRTTSGAQRQVVRRQPVRQTKSQRKKR</sequence>
<feature type="transmembrane region" description="Helical" evidence="18">
    <location>
        <begin position="234"/>
        <end position="257"/>
    </location>
</feature>
<keyword evidence="7" id="KW-0653">Protein transport</keyword>
<evidence type="ECO:0000256" key="1">
    <source>
        <dbReference type="ARBA" id="ARBA00004651"/>
    </source>
</evidence>
<evidence type="ECO:0000256" key="8">
    <source>
        <dbReference type="ARBA" id="ARBA00022989"/>
    </source>
</evidence>
<proteinExistence type="inferred from homology"/>
<dbReference type="InterPro" id="IPR047196">
    <property type="entry name" value="YidC_ALB_C"/>
</dbReference>
<keyword evidence="21" id="KW-1185">Reference proteome</keyword>
<accession>U2R9V6</accession>
<feature type="transmembrane region" description="Helical" evidence="18">
    <location>
        <begin position="21"/>
        <end position="44"/>
    </location>
</feature>
<keyword evidence="8 18" id="KW-1133">Transmembrane helix</keyword>
<dbReference type="AlphaFoldDB" id="U2R9V6"/>
<reference evidence="20" key="1">
    <citation type="submission" date="2013-08" db="EMBL/GenBank/DDBJ databases">
        <authorList>
            <person name="Durkin A.S."/>
            <person name="Haft D.R."/>
            <person name="McCorrison J."/>
            <person name="Torralba M."/>
            <person name="Gillis M."/>
            <person name="Haft D.H."/>
            <person name="Methe B."/>
            <person name="Sutton G."/>
            <person name="Nelson K.E."/>
        </authorList>
    </citation>
    <scope>NUCLEOTIDE SEQUENCE [LARGE SCALE GENOMIC DNA]</scope>
    <source>
        <strain evidence="20">F0233</strain>
    </source>
</reference>
<comment type="function">
    <text evidence="11">Required for the insertion and/or proper folding and/or complex formation of integral membrane proteins into the membrane. Involved in integration of membrane proteins that insert both dependently and independently of the Sec translocase complex, as well as at least some lipoproteins. Aids folding of multispanning membrane proteins.</text>
</comment>
<feature type="domain" description="Membrane insertase YidC/Oxa/ALB C-terminal" evidence="19">
    <location>
        <begin position="56"/>
        <end position="271"/>
    </location>
</feature>
<evidence type="ECO:0000256" key="9">
    <source>
        <dbReference type="ARBA" id="ARBA00023136"/>
    </source>
</evidence>
<feature type="region of interest" description="Disordered" evidence="17">
    <location>
        <begin position="291"/>
        <end position="367"/>
    </location>
</feature>
<dbReference type="GO" id="GO:0051205">
    <property type="term" value="P:protein insertion into membrane"/>
    <property type="evidence" value="ECO:0007669"/>
    <property type="project" value="TreeGrafter"/>
</dbReference>
<evidence type="ECO:0000313" key="20">
    <source>
        <dbReference type="EMBL" id="ERK50388.1"/>
    </source>
</evidence>
<dbReference type="PANTHER" id="PTHR12428">
    <property type="entry name" value="OXA1"/>
    <property type="match status" value="1"/>
</dbReference>
<feature type="transmembrane region" description="Helical" evidence="18">
    <location>
        <begin position="192"/>
        <end position="213"/>
    </location>
</feature>
<evidence type="ECO:0000313" key="21">
    <source>
        <dbReference type="Proteomes" id="UP000017052"/>
    </source>
</evidence>
<dbReference type="InterPro" id="IPR001708">
    <property type="entry name" value="YidC/ALB3/OXA1/COX18"/>
</dbReference>
<keyword evidence="6 16" id="KW-0812">Transmembrane</keyword>
<evidence type="ECO:0000256" key="18">
    <source>
        <dbReference type="SAM" id="Phobius"/>
    </source>
</evidence>
<evidence type="ECO:0000256" key="2">
    <source>
        <dbReference type="ARBA" id="ARBA00010527"/>
    </source>
</evidence>
<evidence type="ECO:0000256" key="6">
    <source>
        <dbReference type="ARBA" id="ARBA00022692"/>
    </source>
</evidence>
<evidence type="ECO:0000256" key="13">
    <source>
        <dbReference type="ARBA" id="ARBA00031538"/>
    </source>
</evidence>
<gene>
    <name evidence="20" type="ORF">HMPREF0682_1428</name>
</gene>
<evidence type="ECO:0000256" key="3">
    <source>
        <dbReference type="ARBA" id="ARBA00015325"/>
    </source>
</evidence>
<evidence type="ECO:0000259" key="19">
    <source>
        <dbReference type="Pfam" id="PF02096"/>
    </source>
</evidence>
<evidence type="ECO:0000256" key="5">
    <source>
        <dbReference type="ARBA" id="ARBA00022475"/>
    </source>
</evidence>
<dbReference type="GO" id="GO:0015031">
    <property type="term" value="P:protein transport"/>
    <property type="evidence" value="ECO:0007669"/>
    <property type="project" value="UniProtKB-KW"/>
</dbReference>
<evidence type="ECO:0000256" key="14">
    <source>
        <dbReference type="ARBA" id="ARBA00033245"/>
    </source>
</evidence>
<dbReference type="EMBL" id="ACVN02000307">
    <property type="protein sequence ID" value="ERK50388.1"/>
    <property type="molecule type" value="Genomic_DNA"/>
</dbReference>
<feature type="compositionally biased region" description="Basic and acidic residues" evidence="17">
    <location>
        <begin position="291"/>
        <end position="305"/>
    </location>
</feature>
<evidence type="ECO:0000256" key="10">
    <source>
        <dbReference type="ARBA" id="ARBA00023186"/>
    </source>
</evidence>
<feature type="transmembrane region" description="Helical" evidence="18">
    <location>
        <begin position="56"/>
        <end position="76"/>
    </location>
</feature>
<evidence type="ECO:0000256" key="7">
    <source>
        <dbReference type="ARBA" id="ARBA00022927"/>
    </source>
</evidence>
<keyword evidence="10" id="KW-0143">Chaperone</keyword>
<dbReference type="GO" id="GO:0032977">
    <property type="term" value="F:membrane insertase activity"/>
    <property type="evidence" value="ECO:0007669"/>
    <property type="project" value="InterPro"/>
</dbReference>
<organism evidence="20 21">
    <name type="scientific">Propionibacterium acidifaciens F0233</name>
    <dbReference type="NCBI Taxonomy" id="553198"/>
    <lineage>
        <taxon>Bacteria</taxon>
        <taxon>Bacillati</taxon>
        <taxon>Actinomycetota</taxon>
        <taxon>Actinomycetes</taxon>
        <taxon>Propionibacteriales</taxon>
        <taxon>Propionibacteriaceae</taxon>
        <taxon>Propionibacterium</taxon>
    </lineage>
</organism>
<feature type="compositionally biased region" description="Low complexity" evidence="17">
    <location>
        <begin position="332"/>
        <end position="350"/>
    </location>
</feature>
<comment type="subcellular location">
    <subcellularLocation>
        <location evidence="1">Cell membrane</location>
        <topology evidence="1">Multi-pass membrane protein</topology>
    </subcellularLocation>
    <subcellularLocation>
        <location evidence="16">Membrane</location>
        <topology evidence="16">Multi-pass membrane protein</topology>
    </subcellularLocation>
</comment>
<name>U2R9V6_9ACTN</name>
<evidence type="ECO:0000256" key="17">
    <source>
        <dbReference type="SAM" id="MobiDB-lite"/>
    </source>
</evidence>
<keyword evidence="5" id="KW-1003">Cell membrane</keyword>
<protein>
    <recommendedName>
        <fullName evidence="3">Membrane protein insertase YidC</fullName>
    </recommendedName>
    <alternativeName>
        <fullName evidence="15">Foldase YidC</fullName>
    </alternativeName>
    <alternativeName>
        <fullName evidence="14">Membrane integrase YidC</fullName>
    </alternativeName>
    <alternativeName>
        <fullName evidence="13">Membrane protein YidC</fullName>
    </alternativeName>
</protein>